<dbReference type="EMBL" id="LYPA01000080">
    <property type="protein sequence ID" value="OBR62290.1"/>
    <property type="molecule type" value="Genomic_DNA"/>
</dbReference>
<sequence>MIQQRGPEGKGVLRASFFVRFYPLKNWIKIKRTKMFELPRHPFQVGTGFAESLFTVNDFLDSPVL</sequence>
<proteinExistence type="predicted"/>
<dbReference type="AlphaFoldDB" id="A0A1A5YA80"/>
<gene>
    <name evidence="1" type="ORF">A7K91_01320</name>
</gene>
<evidence type="ECO:0000313" key="2">
    <source>
        <dbReference type="Proteomes" id="UP000092024"/>
    </source>
</evidence>
<accession>A0A1A5YA80</accession>
<dbReference type="STRING" id="1844972.A7K91_01320"/>
<organism evidence="1 2">
    <name type="scientific">Paenibacillus oryzae</name>
    <dbReference type="NCBI Taxonomy" id="1844972"/>
    <lineage>
        <taxon>Bacteria</taxon>
        <taxon>Bacillati</taxon>
        <taxon>Bacillota</taxon>
        <taxon>Bacilli</taxon>
        <taxon>Bacillales</taxon>
        <taxon>Paenibacillaceae</taxon>
        <taxon>Paenibacillus</taxon>
    </lineage>
</organism>
<keyword evidence="2" id="KW-1185">Reference proteome</keyword>
<comment type="caution">
    <text evidence="1">The sequence shown here is derived from an EMBL/GenBank/DDBJ whole genome shotgun (WGS) entry which is preliminary data.</text>
</comment>
<dbReference type="Proteomes" id="UP000092024">
    <property type="component" value="Unassembled WGS sequence"/>
</dbReference>
<name>A0A1A5YA80_9BACL</name>
<reference evidence="1 2" key="1">
    <citation type="submission" date="2016-05" db="EMBL/GenBank/DDBJ databases">
        <title>Paenibacillus oryzae. sp. nov., isolated from the rice root.</title>
        <authorList>
            <person name="Zhang J."/>
            <person name="Zhang X."/>
        </authorList>
    </citation>
    <scope>NUCLEOTIDE SEQUENCE [LARGE SCALE GENOMIC DNA]</scope>
    <source>
        <strain evidence="1 2">1DrF-4</strain>
    </source>
</reference>
<protein>
    <submittedName>
        <fullName evidence="1">Uncharacterized protein</fullName>
    </submittedName>
</protein>
<evidence type="ECO:0000313" key="1">
    <source>
        <dbReference type="EMBL" id="OBR62290.1"/>
    </source>
</evidence>